<dbReference type="RefSeq" id="WP_090713389.1">
    <property type="nucleotide sequence ID" value="NZ_CBCSKY010000002.1"/>
</dbReference>
<evidence type="ECO:0000256" key="1">
    <source>
        <dbReference type="SAM" id="SignalP"/>
    </source>
</evidence>
<name>A0A1G8KIK2_9BACL</name>
<proteinExistence type="predicted"/>
<feature type="signal peptide" evidence="1">
    <location>
        <begin position="1"/>
        <end position="28"/>
    </location>
</feature>
<protein>
    <submittedName>
        <fullName evidence="2">Spore coat-associated protein N</fullName>
    </submittedName>
</protein>
<organism evidence="2 3">
    <name type="scientific">Paenibacillus typhae</name>
    <dbReference type="NCBI Taxonomy" id="1174501"/>
    <lineage>
        <taxon>Bacteria</taxon>
        <taxon>Bacillati</taxon>
        <taxon>Bacillota</taxon>
        <taxon>Bacilli</taxon>
        <taxon>Bacillales</taxon>
        <taxon>Paenibacillaceae</taxon>
        <taxon>Paenibacillus</taxon>
    </lineage>
</organism>
<keyword evidence="1" id="KW-0732">Signal</keyword>
<dbReference type="InterPro" id="IPR023833">
    <property type="entry name" value="Signal_pept_SipW-depend-type"/>
</dbReference>
<evidence type="ECO:0000313" key="3">
    <source>
        <dbReference type="Proteomes" id="UP000199050"/>
    </source>
</evidence>
<reference evidence="3" key="1">
    <citation type="submission" date="2016-10" db="EMBL/GenBank/DDBJ databases">
        <authorList>
            <person name="Varghese N."/>
            <person name="Submissions S."/>
        </authorList>
    </citation>
    <scope>NUCLEOTIDE SEQUENCE [LARGE SCALE GENOMIC DNA]</scope>
    <source>
        <strain evidence="3">CGMCC 1.11012</strain>
    </source>
</reference>
<accession>A0A1G8KIK2</accession>
<gene>
    <name evidence="2" type="ORF">SAMN05216192_105161</name>
</gene>
<dbReference type="Pfam" id="PF12389">
    <property type="entry name" value="Peptidase_M73"/>
    <property type="match status" value="1"/>
</dbReference>
<dbReference type="NCBIfam" id="TIGR04088">
    <property type="entry name" value="cognate_SipW"/>
    <property type="match status" value="1"/>
</dbReference>
<keyword evidence="3" id="KW-1185">Reference proteome</keyword>
<dbReference type="EMBL" id="FNDX01000005">
    <property type="protein sequence ID" value="SDI43196.1"/>
    <property type="molecule type" value="Genomic_DNA"/>
</dbReference>
<dbReference type="AlphaFoldDB" id="A0A1G8KIK2"/>
<feature type="chain" id="PRO_5011626687" evidence="1">
    <location>
        <begin position="29"/>
        <end position="273"/>
    </location>
</feature>
<dbReference type="Proteomes" id="UP000199050">
    <property type="component" value="Unassembled WGS sequence"/>
</dbReference>
<dbReference type="InterPro" id="IPR022121">
    <property type="entry name" value="Peptidase_M73_camelysin"/>
</dbReference>
<dbReference type="STRING" id="1174501.SAMN05216192_105161"/>
<evidence type="ECO:0000313" key="2">
    <source>
        <dbReference type="EMBL" id="SDI43196.1"/>
    </source>
</evidence>
<sequence>MMKKKKLLITALSSVVLLCAAIGGGTYALFTSSAQNTGNTFASGTLSLSTHRNDVPVEGPMFYTNDSDAGRMGTGLWAPKDSHTRAMLIKNTGSLDAKLTDLIAKPEGTTQQQEDALAFGEQAVVTVAALATPNGVTLNADALNRVNEAADKLFKDLINGSRFSKALARSGQEAFAIAREAVLDWTYRVDNNGQTVEVSVSDAYVGSLKDLYNGGAGRDANLPNLILPAKKTMHLAYNVTFVDDAGLAFDNDAIQGKVVNFTFKNTFEQVKNN</sequence>